<dbReference type="Proteomes" id="UP001217089">
    <property type="component" value="Unassembled WGS sequence"/>
</dbReference>
<dbReference type="EMBL" id="JARBDR010000846">
    <property type="protein sequence ID" value="KAJ8305150.1"/>
    <property type="molecule type" value="Genomic_DNA"/>
</dbReference>
<gene>
    <name evidence="1" type="ORF">KUTeg_017285</name>
</gene>
<proteinExistence type="predicted"/>
<reference evidence="1 2" key="1">
    <citation type="submission" date="2022-12" db="EMBL/GenBank/DDBJ databases">
        <title>Chromosome-level genome of Tegillarca granosa.</title>
        <authorList>
            <person name="Kim J."/>
        </authorList>
    </citation>
    <scope>NUCLEOTIDE SEQUENCE [LARGE SCALE GENOMIC DNA]</scope>
    <source>
        <strain evidence="1">Teg-2019</strain>
        <tissue evidence="1">Adductor muscle</tissue>
    </source>
</reference>
<name>A0ABQ9EIY4_TEGGR</name>
<accession>A0ABQ9EIY4</accession>
<evidence type="ECO:0000313" key="1">
    <source>
        <dbReference type="EMBL" id="KAJ8305150.1"/>
    </source>
</evidence>
<protein>
    <submittedName>
        <fullName evidence="1">Uncharacterized protein</fullName>
    </submittedName>
</protein>
<comment type="caution">
    <text evidence="1">The sequence shown here is derived from an EMBL/GenBank/DDBJ whole genome shotgun (WGS) entry which is preliminary data.</text>
</comment>
<organism evidence="1 2">
    <name type="scientific">Tegillarca granosa</name>
    <name type="common">Malaysian cockle</name>
    <name type="synonym">Anadara granosa</name>
    <dbReference type="NCBI Taxonomy" id="220873"/>
    <lineage>
        <taxon>Eukaryota</taxon>
        <taxon>Metazoa</taxon>
        <taxon>Spiralia</taxon>
        <taxon>Lophotrochozoa</taxon>
        <taxon>Mollusca</taxon>
        <taxon>Bivalvia</taxon>
        <taxon>Autobranchia</taxon>
        <taxon>Pteriomorphia</taxon>
        <taxon>Arcoida</taxon>
        <taxon>Arcoidea</taxon>
        <taxon>Arcidae</taxon>
        <taxon>Tegillarca</taxon>
    </lineage>
</organism>
<keyword evidence="2" id="KW-1185">Reference proteome</keyword>
<evidence type="ECO:0000313" key="2">
    <source>
        <dbReference type="Proteomes" id="UP001217089"/>
    </source>
</evidence>
<sequence>MVNLLAVDQSVMLLGSNNDISESEEAGTLVLTDASAYDHVSYKYHSNLDSYPYKRSSNRLDRYRQLLARQAGCICPGSGGLPTIEPITDKYGNPIALPTPEICQMFRNNLQDIRFVSGSRANGGLPQVHPLTDKNAHPIATPAAGSGGQPTVHPFTDKFGSPIVTPAAGTK</sequence>